<sequence length="112" mass="11200">MKVLRLLSAAASIVLVIGCSASPGSSGRSRDFKSTTEPYGNRHPVKADINANGTITCVSAMGKGTPACYINTTSGGYQVVTAGQSVSTGTGGTMILACQGSGALACVVNIKD</sequence>
<evidence type="ECO:0000313" key="3">
    <source>
        <dbReference type="EMBL" id="SNT26991.1"/>
    </source>
</evidence>
<feature type="chain" id="PRO_5013190026" evidence="2">
    <location>
        <begin position="22"/>
        <end position="112"/>
    </location>
</feature>
<dbReference type="PROSITE" id="PS51257">
    <property type="entry name" value="PROKAR_LIPOPROTEIN"/>
    <property type="match status" value="1"/>
</dbReference>
<dbReference type="Proteomes" id="UP000198356">
    <property type="component" value="Unassembled WGS sequence"/>
</dbReference>
<proteinExistence type="predicted"/>
<keyword evidence="4" id="KW-1185">Reference proteome</keyword>
<organism evidence="3 4">
    <name type="scientific">Granulicella rosea</name>
    <dbReference type="NCBI Taxonomy" id="474952"/>
    <lineage>
        <taxon>Bacteria</taxon>
        <taxon>Pseudomonadati</taxon>
        <taxon>Acidobacteriota</taxon>
        <taxon>Terriglobia</taxon>
        <taxon>Terriglobales</taxon>
        <taxon>Acidobacteriaceae</taxon>
        <taxon>Granulicella</taxon>
    </lineage>
</organism>
<reference evidence="3 4" key="1">
    <citation type="submission" date="2017-06" db="EMBL/GenBank/DDBJ databases">
        <authorList>
            <person name="Kim H.J."/>
            <person name="Triplett B.A."/>
        </authorList>
    </citation>
    <scope>NUCLEOTIDE SEQUENCE [LARGE SCALE GENOMIC DNA]</scope>
    <source>
        <strain evidence="3 4">DSM 18704</strain>
    </source>
</reference>
<protein>
    <submittedName>
        <fullName evidence="3">Uncharacterized protein</fullName>
    </submittedName>
</protein>
<name>A0A239L948_9BACT</name>
<dbReference type="EMBL" id="FZOU01000006">
    <property type="protein sequence ID" value="SNT26991.1"/>
    <property type="molecule type" value="Genomic_DNA"/>
</dbReference>
<keyword evidence="2" id="KW-0732">Signal</keyword>
<accession>A0A239L948</accession>
<evidence type="ECO:0000256" key="2">
    <source>
        <dbReference type="SAM" id="SignalP"/>
    </source>
</evidence>
<gene>
    <name evidence="3" type="ORF">SAMN05421770_106203</name>
</gene>
<feature type="region of interest" description="Disordered" evidence="1">
    <location>
        <begin position="22"/>
        <end position="45"/>
    </location>
</feature>
<evidence type="ECO:0000313" key="4">
    <source>
        <dbReference type="Proteomes" id="UP000198356"/>
    </source>
</evidence>
<feature type="signal peptide" evidence="2">
    <location>
        <begin position="1"/>
        <end position="21"/>
    </location>
</feature>
<evidence type="ECO:0000256" key="1">
    <source>
        <dbReference type="SAM" id="MobiDB-lite"/>
    </source>
</evidence>
<dbReference type="AlphaFoldDB" id="A0A239L948"/>